<evidence type="ECO:0008006" key="3">
    <source>
        <dbReference type="Google" id="ProtNLM"/>
    </source>
</evidence>
<dbReference type="SUPFAM" id="SSF52540">
    <property type="entry name" value="P-loop containing nucleoside triphosphate hydrolases"/>
    <property type="match status" value="1"/>
</dbReference>
<dbReference type="RefSeq" id="WP_158206589.1">
    <property type="nucleotide sequence ID" value="NZ_WSZK01000047.1"/>
</dbReference>
<dbReference type="InterPro" id="IPR027417">
    <property type="entry name" value="P-loop_NTPase"/>
</dbReference>
<dbReference type="Gene3D" id="3.40.50.300">
    <property type="entry name" value="P-loop containing nucleotide triphosphate hydrolases"/>
    <property type="match status" value="1"/>
</dbReference>
<keyword evidence="2" id="KW-1185">Reference proteome</keyword>
<dbReference type="Proteomes" id="UP000451471">
    <property type="component" value="Unassembled WGS sequence"/>
</dbReference>
<sequence>MTERPAFYTDNGHLFISGITGSAEDMGGKTSLANWLLCEAGRAFDLRIFFNAKGSSAVRGERVTTVQEMAAKMRDGHRHFDFVPATADWETHHDRLAAFIRELPRSMSKFVVHDEAPELGEGLLTFVRVFGQADGVNCKSVVIAQSPTDMSDTSVIKQCPTKIWVGPTSPDYAAWFRTVGMSNHFETIQASHAPYHWFVMQGTRDEDLTVNPPVPKEYA</sequence>
<name>A0A6B0GWI8_9EURY</name>
<dbReference type="EMBL" id="WSZK01000047">
    <property type="protein sequence ID" value="MWG36943.1"/>
    <property type="molecule type" value="Genomic_DNA"/>
</dbReference>
<proteinExistence type="predicted"/>
<gene>
    <name evidence="1" type="ORF">GQS65_21065</name>
</gene>
<protein>
    <recommendedName>
        <fullName evidence="3">ATP-binding protein</fullName>
    </recommendedName>
</protein>
<reference evidence="1 2" key="1">
    <citation type="submission" date="2019-12" db="EMBL/GenBank/DDBJ databases">
        <title>Halocatena pleomorpha gen. nov. sp. nov., an extremely halophilic archaeon of family Halobacteriaceae isolated from saltpan soil.</title>
        <authorList>
            <person name="Pal Y."/>
            <person name="Verma A."/>
            <person name="Krishnamurthi S."/>
            <person name="Kumar P."/>
        </authorList>
    </citation>
    <scope>NUCLEOTIDE SEQUENCE [LARGE SCALE GENOMIC DNA]</scope>
    <source>
        <strain evidence="1 2">JCM 16495</strain>
    </source>
</reference>
<dbReference type="AlphaFoldDB" id="A0A6B0GWI8"/>
<accession>A0A6B0GWI8</accession>
<evidence type="ECO:0000313" key="2">
    <source>
        <dbReference type="Proteomes" id="UP000451471"/>
    </source>
</evidence>
<dbReference type="OrthoDB" id="350494at2157"/>
<evidence type="ECO:0000313" key="1">
    <source>
        <dbReference type="EMBL" id="MWG36943.1"/>
    </source>
</evidence>
<organism evidence="1 2">
    <name type="scientific">Halomarina oriensis</name>
    <dbReference type="NCBI Taxonomy" id="671145"/>
    <lineage>
        <taxon>Archaea</taxon>
        <taxon>Methanobacteriati</taxon>
        <taxon>Methanobacteriota</taxon>
        <taxon>Stenosarchaea group</taxon>
        <taxon>Halobacteria</taxon>
        <taxon>Halobacteriales</taxon>
        <taxon>Natronomonadaceae</taxon>
        <taxon>Halomarina</taxon>
    </lineage>
</organism>
<comment type="caution">
    <text evidence="1">The sequence shown here is derived from an EMBL/GenBank/DDBJ whole genome shotgun (WGS) entry which is preliminary data.</text>
</comment>